<protein>
    <recommendedName>
        <fullName evidence="2">Peptidase C1A papain C-terminal domain-containing protein</fullName>
    </recommendedName>
</protein>
<dbReference type="AlphaFoldDB" id="A0AB39NFA1"/>
<evidence type="ECO:0008006" key="2">
    <source>
        <dbReference type="Google" id="ProtNLM"/>
    </source>
</evidence>
<evidence type="ECO:0000313" key="1">
    <source>
        <dbReference type="EMBL" id="XDQ15548.1"/>
    </source>
</evidence>
<accession>A0AB39NFA1</accession>
<dbReference type="SUPFAM" id="SSF54001">
    <property type="entry name" value="Cysteine proteinases"/>
    <property type="match status" value="1"/>
</dbReference>
<sequence length="256" mass="28247">MGALPLKNGYTTIDPRLDRVPQFDERSRNFPIRALVAERAPLRSAGWACPRWLDQGREGACVGFAWSHELIATPVQVPGVDDGFARKVYREAQRLDEWPGENYEGTSVLAGAKAVVARGYMEEYRWAFGVDDVLRTLGYFGPVVIGVNWYDSMMRPAPNGLLEVSEGGFGGHAILVRGVSFKARLNGHNGTIPVVRLRNSWGRDWGVDGDCYLRVEDLEKLLEDGGEACVPVTRTAGPLMAPEADLDLLRETGEVD</sequence>
<dbReference type="InterPro" id="IPR038765">
    <property type="entry name" value="Papain-like_cys_pep_sf"/>
</dbReference>
<dbReference type="Gene3D" id="3.90.70.10">
    <property type="entry name" value="Cysteine proteinases"/>
    <property type="match status" value="1"/>
</dbReference>
<organism evidence="1">
    <name type="scientific">Streptomyces sp. R11</name>
    <dbReference type="NCBI Taxonomy" id="3238625"/>
    <lineage>
        <taxon>Bacteria</taxon>
        <taxon>Bacillati</taxon>
        <taxon>Actinomycetota</taxon>
        <taxon>Actinomycetes</taxon>
        <taxon>Kitasatosporales</taxon>
        <taxon>Streptomycetaceae</taxon>
        <taxon>Streptomyces</taxon>
    </lineage>
</organism>
<name>A0AB39NFA1_9ACTN</name>
<dbReference type="EMBL" id="CP163432">
    <property type="protein sequence ID" value="XDQ15548.1"/>
    <property type="molecule type" value="Genomic_DNA"/>
</dbReference>
<dbReference type="RefSeq" id="WP_369275480.1">
    <property type="nucleotide sequence ID" value="NZ_CP163432.1"/>
</dbReference>
<gene>
    <name evidence="1" type="ORF">AB5J55_40845</name>
</gene>
<reference evidence="1" key="1">
    <citation type="submission" date="2024-07" db="EMBL/GenBank/DDBJ databases">
        <authorList>
            <person name="Yu S.T."/>
        </authorList>
    </citation>
    <scope>NUCLEOTIDE SEQUENCE</scope>
    <source>
        <strain evidence="1">R11</strain>
    </source>
</reference>
<proteinExistence type="predicted"/>